<dbReference type="InParanoid" id="I7M838"/>
<dbReference type="Proteomes" id="UP000009168">
    <property type="component" value="Unassembled WGS sequence"/>
</dbReference>
<gene>
    <name evidence="1" type="ORF">TTHERM_00476400</name>
</gene>
<accession>I7M838</accession>
<dbReference type="EMBL" id="GG662667">
    <property type="protein sequence ID" value="EAR97103.2"/>
    <property type="molecule type" value="Genomic_DNA"/>
</dbReference>
<proteinExistence type="predicted"/>
<dbReference type="RefSeq" id="XP_001017348.2">
    <property type="nucleotide sequence ID" value="XM_001017348.2"/>
</dbReference>
<sequence>FQRTFYIQNNIKRLIFKFKSMAEFQCFIERFKQNDADFKSLYQKLKDQQEECVNNVNKISSQVPDYKDLIGYDKCYKDKKDFDEYFQAYSNQFVEKGIEICQKSIEDEINNQKQQGEAKKNCLQFYYNNLLVFKDNTVKKLQNLVEKTSMNQL</sequence>
<protein>
    <submittedName>
        <fullName evidence="1">Uncharacterized protein</fullName>
    </submittedName>
</protein>
<feature type="non-terminal residue" evidence="1">
    <location>
        <position position="1"/>
    </location>
</feature>
<reference evidence="2" key="1">
    <citation type="journal article" date="2006" name="PLoS Biol.">
        <title>Macronuclear genome sequence of the ciliate Tetrahymena thermophila, a model eukaryote.</title>
        <authorList>
            <person name="Eisen J.A."/>
            <person name="Coyne R.S."/>
            <person name="Wu M."/>
            <person name="Wu D."/>
            <person name="Thiagarajan M."/>
            <person name="Wortman J.R."/>
            <person name="Badger J.H."/>
            <person name="Ren Q."/>
            <person name="Amedeo P."/>
            <person name="Jones K.M."/>
            <person name="Tallon L.J."/>
            <person name="Delcher A.L."/>
            <person name="Salzberg S.L."/>
            <person name="Silva J.C."/>
            <person name="Haas B.J."/>
            <person name="Majoros W.H."/>
            <person name="Farzad M."/>
            <person name="Carlton J.M."/>
            <person name="Smith R.K. Jr."/>
            <person name="Garg J."/>
            <person name="Pearlman R.E."/>
            <person name="Karrer K.M."/>
            <person name="Sun L."/>
            <person name="Manning G."/>
            <person name="Elde N.C."/>
            <person name="Turkewitz A.P."/>
            <person name="Asai D.J."/>
            <person name="Wilkes D.E."/>
            <person name="Wang Y."/>
            <person name="Cai H."/>
            <person name="Collins K."/>
            <person name="Stewart B.A."/>
            <person name="Lee S.R."/>
            <person name="Wilamowska K."/>
            <person name="Weinberg Z."/>
            <person name="Ruzzo W.L."/>
            <person name="Wloga D."/>
            <person name="Gaertig J."/>
            <person name="Frankel J."/>
            <person name="Tsao C.-C."/>
            <person name="Gorovsky M.A."/>
            <person name="Keeling P.J."/>
            <person name="Waller R.F."/>
            <person name="Patron N.J."/>
            <person name="Cherry J.M."/>
            <person name="Stover N.A."/>
            <person name="Krieger C.J."/>
            <person name="del Toro C."/>
            <person name="Ryder H.F."/>
            <person name="Williamson S.C."/>
            <person name="Barbeau R.A."/>
            <person name="Hamilton E.P."/>
            <person name="Orias E."/>
        </authorList>
    </citation>
    <scope>NUCLEOTIDE SEQUENCE [LARGE SCALE GENOMIC DNA]</scope>
    <source>
        <strain evidence="2">SB210</strain>
    </source>
</reference>
<organism evidence="1 2">
    <name type="scientific">Tetrahymena thermophila (strain SB210)</name>
    <dbReference type="NCBI Taxonomy" id="312017"/>
    <lineage>
        <taxon>Eukaryota</taxon>
        <taxon>Sar</taxon>
        <taxon>Alveolata</taxon>
        <taxon>Ciliophora</taxon>
        <taxon>Intramacronucleata</taxon>
        <taxon>Oligohymenophorea</taxon>
        <taxon>Hymenostomatida</taxon>
        <taxon>Tetrahymenina</taxon>
        <taxon>Tetrahymenidae</taxon>
        <taxon>Tetrahymena</taxon>
    </lineage>
</organism>
<dbReference type="KEGG" id="tet:TTHERM_00476400"/>
<evidence type="ECO:0000313" key="2">
    <source>
        <dbReference type="Proteomes" id="UP000009168"/>
    </source>
</evidence>
<evidence type="ECO:0000313" key="1">
    <source>
        <dbReference type="EMBL" id="EAR97103.2"/>
    </source>
</evidence>
<dbReference type="GeneID" id="7840826"/>
<keyword evidence="2" id="KW-1185">Reference proteome</keyword>
<name>I7M838_TETTS</name>
<dbReference type="AlphaFoldDB" id="I7M838"/>